<reference evidence="2 5" key="2">
    <citation type="submission" date="2016-06" db="EMBL/GenBank/DDBJ databases">
        <authorList>
            <person name="Kjaerup R.B."/>
            <person name="Dalgaard T.S."/>
            <person name="Juul-Madsen H.R."/>
        </authorList>
    </citation>
    <scope>NUCLEOTIDE SEQUENCE [LARGE SCALE GENOMIC DNA]</scope>
    <source>
        <strain evidence="2 5">CECT 5115</strain>
    </source>
</reference>
<evidence type="ECO:0000313" key="2">
    <source>
        <dbReference type="EMBL" id="SBT17592.1"/>
    </source>
</evidence>
<dbReference type="EMBL" id="FLRB01000005">
    <property type="protein sequence ID" value="SBT19918.1"/>
    <property type="molecule type" value="Genomic_DNA"/>
</dbReference>
<feature type="transmembrane region" description="Helical" evidence="1">
    <location>
        <begin position="21"/>
        <end position="42"/>
    </location>
</feature>
<dbReference type="AlphaFoldDB" id="A0A1C3JQZ5"/>
<keyword evidence="4" id="KW-1185">Reference proteome</keyword>
<evidence type="ECO:0000313" key="4">
    <source>
        <dbReference type="Proteomes" id="UP000092840"/>
    </source>
</evidence>
<keyword evidence="1" id="KW-1133">Transmembrane helix</keyword>
<organism evidence="2 5">
    <name type="scientific">Marinomonas gallaica</name>
    <dbReference type="NCBI Taxonomy" id="1806667"/>
    <lineage>
        <taxon>Bacteria</taxon>
        <taxon>Pseudomonadati</taxon>
        <taxon>Pseudomonadota</taxon>
        <taxon>Gammaproteobacteria</taxon>
        <taxon>Oceanospirillales</taxon>
        <taxon>Oceanospirillaceae</taxon>
        <taxon>Marinomonas</taxon>
    </lineage>
</organism>
<name>A0A1C3JQZ5_9GAMM</name>
<reference evidence="3 4" key="1">
    <citation type="submission" date="2016-06" db="EMBL/GenBank/DDBJ databases">
        <authorList>
            <person name="Rodrigo-Torres L."/>
            <person name="Arahal D.R."/>
        </authorList>
    </citation>
    <scope>NUCLEOTIDE SEQUENCE [LARGE SCALE GENOMIC DNA]</scope>
    <source>
        <strain evidence="3 4">CECT 5116</strain>
    </source>
</reference>
<dbReference type="Proteomes" id="UP000092871">
    <property type="component" value="Unassembled WGS sequence"/>
</dbReference>
<evidence type="ECO:0000256" key="1">
    <source>
        <dbReference type="SAM" id="Phobius"/>
    </source>
</evidence>
<dbReference type="Proteomes" id="UP000092840">
    <property type="component" value="Unassembled WGS sequence"/>
</dbReference>
<evidence type="ECO:0000313" key="5">
    <source>
        <dbReference type="Proteomes" id="UP000092871"/>
    </source>
</evidence>
<protein>
    <submittedName>
        <fullName evidence="2">Flp/Fap pilin component</fullName>
    </submittedName>
</protein>
<evidence type="ECO:0000313" key="3">
    <source>
        <dbReference type="EMBL" id="SBT19918.1"/>
    </source>
</evidence>
<keyword evidence="1" id="KW-0472">Membrane</keyword>
<gene>
    <name evidence="2" type="ORF">MGA5115_01708</name>
    <name evidence="3" type="ORF">MGA5116_00501</name>
</gene>
<accession>A0A1C3JQZ5</accession>
<proteinExistence type="predicted"/>
<sequence length="66" mass="7196">MCKIKYRLYSAVFNFAKCRQGVTSIEYAVMAVLIATLVSVIFNTDSGGFHDAMEAARTTIVNALSS</sequence>
<dbReference type="EMBL" id="FLRA01000012">
    <property type="protein sequence ID" value="SBT17592.1"/>
    <property type="molecule type" value="Genomic_DNA"/>
</dbReference>
<keyword evidence="1" id="KW-0812">Transmembrane</keyword>